<protein>
    <submittedName>
        <fullName evidence="1">Uncharacterized protein</fullName>
    </submittedName>
</protein>
<dbReference type="EMBL" id="CASHSV030000034">
    <property type="protein sequence ID" value="CAJ2642526.1"/>
    <property type="molecule type" value="Genomic_DNA"/>
</dbReference>
<proteinExistence type="predicted"/>
<reference evidence="1" key="1">
    <citation type="submission" date="2023-10" db="EMBL/GenBank/DDBJ databases">
        <authorList>
            <person name="Rodriguez Cubillos JULIANA M."/>
            <person name="De Vega J."/>
        </authorList>
    </citation>
    <scope>NUCLEOTIDE SEQUENCE</scope>
</reference>
<evidence type="ECO:0000313" key="1">
    <source>
        <dbReference type="EMBL" id="CAJ2642526.1"/>
    </source>
</evidence>
<organism evidence="1 2">
    <name type="scientific">Trifolium pratense</name>
    <name type="common">Red clover</name>
    <dbReference type="NCBI Taxonomy" id="57577"/>
    <lineage>
        <taxon>Eukaryota</taxon>
        <taxon>Viridiplantae</taxon>
        <taxon>Streptophyta</taxon>
        <taxon>Embryophyta</taxon>
        <taxon>Tracheophyta</taxon>
        <taxon>Spermatophyta</taxon>
        <taxon>Magnoliopsida</taxon>
        <taxon>eudicotyledons</taxon>
        <taxon>Gunneridae</taxon>
        <taxon>Pentapetalae</taxon>
        <taxon>rosids</taxon>
        <taxon>fabids</taxon>
        <taxon>Fabales</taxon>
        <taxon>Fabaceae</taxon>
        <taxon>Papilionoideae</taxon>
        <taxon>50 kb inversion clade</taxon>
        <taxon>NPAAA clade</taxon>
        <taxon>Hologalegina</taxon>
        <taxon>IRL clade</taxon>
        <taxon>Trifolieae</taxon>
        <taxon>Trifolium</taxon>
    </lineage>
</organism>
<sequence>MTNKPKEIVDIDAGDANNELAAKQTCANVPTAAVDGLQQWLKRMAPKPAVQKKVTAKPKPVEVIEISDEKDRLHRVPLLKNNCKKSVIEIYAAVTKENYQSL</sequence>
<name>A0ACB0JF40_TRIPR</name>
<evidence type="ECO:0000313" key="2">
    <source>
        <dbReference type="Proteomes" id="UP001177021"/>
    </source>
</evidence>
<gene>
    <name evidence="1" type="ORF">MILVUS5_LOCUS11998</name>
</gene>
<keyword evidence="2" id="KW-1185">Reference proteome</keyword>
<dbReference type="Proteomes" id="UP001177021">
    <property type="component" value="Unassembled WGS sequence"/>
</dbReference>
<comment type="caution">
    <text evidence="1">The sequence shown here is derived from an EMBL/GenBank/DDBJ whole genome shotgun (WGS) entry which is preliminary data.</text>
</comment>
<accession>A0ACB0JF40</accession>